<dbReference type="GeneID" id="34445194"/>
<protein>
    <recommendedName>
        <fullName evidence="7">2-oxoadipate dioxygenase/decarboxylase</fullName>
        <ecNumber evidence="6">1.13.11.93</ecNumber>
    </recommendedName>
    <alternativeName>
        <fullName evidence="8">2-hydroxyglutarate synthase</fullName>
    </alternativeName>
</protein>
<keyword evidence="3" id="KW-0560">Oxidoreductase</keyword>
<dbReference type="Pfam" id="PF07063">
    <property type="entry name" value="HGLS"/>
    <property type="match status" value="1"/>
</dbReference>
<dbReference type="AlphaFoldDB" id="A0A1F8ADD3"/>
<accession>A0A1F8ADD3</accession>
<evidence type="ECO:0000256" key="2">
    <source>
        <dbReference type="ARBA" id="ARBA00022964"/>
    </source>
</evidence>
<dbReference type="SMART" id="SM01150">
    <property type="entry name" value="DUF1338"/>
    <property type="match status" value="1"/>
</dbReference>
<dbReference type="CDD" id="cd16348">
    <property type="entry name" value="VOC_YdcJ_like"/>
    <property type="match status" value="1"/>
</dbReference>
<dbReference type="STRING" id="109264.A0A1F8ADD3"/>
<comment type="similarity">
    <text evidence="5">Belongs to the 2-oxoadipate dioxygenase/decarboxylase family.</text>
</comment>
<evidence type="ECO:0000256" key="1">
    <source>
        <dbReference type="ARBA" id="ARBA00001954"/>
    </source>
</evidence>
<evidence type="ECO:0000256" key="8">
    <source>
        <dbReference type="ARBA" id="ARBA00035045"/>
    </source>
</evidence>
<evidence type="ECO:0000256" key="7">
    <source>
        <dbReference type="ARBA" id="ARBA00035034"/>
    </source>
</evidence>
<organism evidence="9 10">
    <name type="scientific">Aspergillus bombycis</name>
    <dbReference type="NCBI Taxonomy" id="109264"/>
    <lineage>
        <taxon>Eukaryota</taxon>
        <taxon>Fungi</taxon>
        <taxon>Dikarya</taxon>
        <taxon>Ascomycota</taxon>
        <taxon>Pezizomycotina</taxon>
        <taxon>Eurotiomycetes</taxon>
        <taxon>Eurotiomycetidae</taxon>
        <taxon>Eurotiales</taxon>
        <taxon>Aspergillaceae</taxon>
        <taxon>Aspergillus</taxon>
    </lineage>
</organism>
<name>A0A1F8ADD3_9EURO</name>
<dbReference type="EMBL" id="LYCR01000007">
    <property type="protein sequence ID" value="OGM49687.1"/>
    <property type="molecule type" value="Genomic_DNA"/>
</dbReference>
<evidence type="ECO:0000256" key="6">
    <source>
        <dbReference type="ARBA" id="ARBA00035023"/>
    </source>
</evidence>
<dbReference type="RefSeq" id="XP_022393404.1">
    <property type="nucleotide sequence ID" value="XM_022528934.1"/>
</dbReference>
<dbReference type="GO" id="GO:0051213">
    <property type="term" value="F:dioxygenase activity"/>
    <property type="evidence" value="ECO:0007669"/>
    <property type="project" value="UniProtKB-KW"/>
</dbReference>
<evidence type="ECO:0000256" key="3">
    <source>
        <dbReference type="ARBA" id="ARBA00023002"/>
    </source>
</evidence>
<gene>
    <name evidence="9" type="ORF">ABOM_001804</name>
</gene>
<sequence>MTLIAAETRAAMYVDSDVLRTRFATAMSTMYRTEVPLYGDLIEIVRDVNMRVLRGINENGQPGDAAGISASSERLTLERHGAIRLGTAHELRIMKRIFTVLGMHPIGYYDLSMAGLPMHATCFRPMTLAALDRNPFRVFTTLLRPELLASEQARQLSMQLLDKRNIFSDALIQILAVAEAQDGRLTEDQSKTFIIEALPTFSWQSIAAATFDEYKILRPSIRSWLILHPVQSAMRAAGMAVKAHIEGPPARDCPILLRQTSFLALDETVHFRGSTAQPQDKLVKASHRARFGEIEQRGAAVTPKGQALYDRLLRDSQDKSAGVSSEEADALILQVFQRYPDTWTELRSQGLIYVEFRVARNIKPEATFDKDASHGSLLGRLIADGVLEALPLTYEDFLPFSAAGIFQSNLQADNQSDGLLCLHNSLPDQEGFERALGMKVSGLDQWYVDVQQQSLETVSHELGLRMEELLK</sequence>
<evidence type="ECO:0000313" key="9">
    <source>
        <dbReference type="EMBL" id="OGM49687.1"/>
    </source>
</evidence>
<evidence type="ECO:0000256" key="5">
    <source>
        <dbReference type="ARBA" id="ARBA00035013"/>
    </source>
</evidence>
<dbReference type="InterPro" id="IPR009770">
    <property type="entry name" value="HGLS"/>
</dbReference>
<proteinExistence type="inferred from homology"/>
<dbReference type="EC" id="1.13.11.93" evidence="6"/>
<dbReference type="PANTHER" id="PTHR39479:SF2">
    <property type="entry name" value="2-OXOADIPATE DIOXYGENASE_DECARBOXYLASE"/>
    <property type="match status" value="1"/>
</dbReference>
<dbReference type="PANTHER" id="PTHR39479">
    <property type="match status" value="1"/>
</dbReference>
<comment type="caution">
    <text evidence="9">The sequence shown here is derived from an EMBL/GenBank/DDBJ whole genome shotgun (WGS) entry which is preliminary data.</text>
</comment>
<keyword evidence="10" id="KW-1185">Reference proteome</keyword>
<reference evidence="9 10" key="1">
    <citation type="journal article" date="2016" name="Genome Biol. Evol.">
        <title>Draft genome sequence of an aflatoxigenic Aspergillus species, A. bombycis.</title>
        <authorList>
            <person name="Moore G.G."/>
            <person name="Mack B.M."/>
            <person name="Beltz S.B."/>
            <person name="Gilbert M.K."/>
        </authorList>
    </citation>
    <scope>NUCLEOTIDE SEQUENCE [LARGE SCALE GENOMIC DNA]</scope>
    <source>
        <strain evidence="10">NRRL 26010</strain>
    </source>
</reference>
<evidence type="ECO:0000313" key="10">
    <source>
        <dbReference type="Proteomes" id="UP000179179"/>
    </source>
</evidence>
<evidence type="ECO:0000256" key="4">
    <source>
        <dbReference type="ARBA" id="ARBA00023004"/>
    </source>
</evidence>
<keyword evidence="4" id="KW-0408">Iron</keyword>
<dbReference type="Proteomes" id="UP000179179">
    <property type="component" value="Unassembled WGS sequence"/>
</dbReference>
<dbReference type="Gene3D" id="3.10.180.80">
    <property type="entry name" value="Uncharacterised protein PF07063, DUF1338"/>
    <property type="match status" value="1"/>
</dbReference>
<comment type="cofactor">
    <cofactor evidence="1">
        <name>Fe(2+)</name>
        <dbReference type="ChEBI" id="CHEBI:29033"/>
    </cofactor>
</comment>
<keyword evidence="2" id="KW-0223">Dioxygenase</keyword>
<dbReference type="OrthoDB" id="8300246at2759"/>
<dbReference type="InterPro" id="IPR047869">
    <property type="entry name" value="YdcJ_bac-like"/>
</dbReference>